<protein>
    <submittedName>
        <fullName evidence="2">Uncharacterized protein</fullName>
    </submittedName>
</protein>
<sequence>MPTDFLIRRITSPVVMYMAQRPPDRRSNFPHSFYPESDCNRRIYGSSDSRNGNRDPCSHLGFRTTYVRSRVPGTGATPHPQRRTGLSEWRAGGESPRDRAPVDPRNREVSVSPHSLAMYQFIALCDAAAHQAPMQPFTIRQAHDVMQIHVACRAKHCARKAAARQVLVDSGRMVPDPSRPQ</sequence>
<evidence type="ECO:0000313" key="2">
    <source>
        <dbReference type="EMBL" id="BDU01510.1"/>
    </source>
</evidence>
<organism evidence="2 3">
    <name type="scientific">Nocardia sputorum</name>
    <dbReference type="NCBI Taxonomy" id="2984338"/>
    <lineage>
        <taxon>Bacteria</taxon>
        <taxon>Bacillati</taxon>
        <taxon>Actinomycetota</taxon>
        <taxon>Actinomycetes</taxon>
        <taxon>Mycobacteriales</taxon>
        <taxon>Nocardiaceae</taxon>
        <taxon>Nocardia</taxon>
    </lineage>
</organism>
<keyword evidence="3" id="KW-1185">Reference proteome</keyword>
<reference evidence="2 3" key="1">
    <citation type="submission" date="2022-11" db="EMBL/GenBank/DDBJ databases">
        <title>Genome Sequencing of Nocardia sp. ON39_IFM12276 and assembly.</title>
        <authorList>
            <person name="Shimojima M."/>
            <person name="Toyokawa M."/>
            <person name="Uesaka K."/>
        </authorList>
    </citation>
    <scope>NUCLEOTIDE SEQUENCE [LARGE SCALE GENOMIC DNA]</scope>
    <source>
        <strain evidence="2 3">IFM 12276</strain>
    </source>
</reference>
<accession>A0ABN6U8M0</accession>
<evidence type="ECO:0000256" key="1">
    <source>
        <dbReference type="SAM" id="MobiDB-lite"/>
    </source>
</evidence>
<feature type="compositionally biased region" description="Basic and acidic residues" evidence="1">
    <location>
        <begin position="95"/>
        <end position="108"/>
    </location>
</feature>
<evidence type="ECO:0000313" key="3">
    <source>
        <dbReference type="Proteomes" id="UP001317870"/>
    </source>
</evidence>
<dbReference type="Proteomes" id="UP001317870">
    <property type="component" value="Chromosome"/>
</dbReference>
<gene>
    <name evidence="2" type="ORF">IFM12276_45380</name>
</gene>
<name>A0ABN6U8M0_9NOCA</name>
<feature type="region of interest" description="Disordered" evidence="1">
    <location>
        <begin position="68"/>
        <end position="109"/>
    </location>
</feature>
<proteinExistence type="predicted"/>
<dbReference type="EMBL" id="AP026978">
    <property type="protein sequence ID" value="BDU01510.1"/>
    <property type="molecule type" value="Genomic_DNA"/>
</dbReference>